<evidence type="ECO:0000313" key="1">
    <source>
        <dbReference type="EMBL" id="EET87841.1"/>
    </source>
</evidence>
<gene>
    <name evidence="1" type="ORF">CcarbDRAFT_1730</name>
</gene>
<comment type="caution">
    <text evidence="1">The sequence shown here is derived from an EMBL/GenBank/DDBJ whole genome shotgun (WGS) entry which is preliminary data.</text>
</comment>
<sequence length="77" mass="8184">MLNVSTKYCNTLGLINAGSDGPRKIPFTPNESNAKRSATAFCSYHERIIDNGNPLTSVLKASASAVAILTAEYASLH</sequence>
<protein>
    <submittedName>
        <fullName evidence="1">Uncharacterized protein</fullName>
    </submittedName>
</protein>
<dbReference type="AlphaFoldDB" id="C6PSG3"/>
<keyword evidence="2" id="KW-1185">Reference proteome</keyword>
<reference evidence="1 2" key="1">
    <citation type="submission" date="2009-06" db="EMBL/GenBank/DDBJ databases">
        <title>The draft genome of Clostridium carboxidivorans P7.</title>
        <authorList>
            <consortium name="US DOE Joint Genome Institute (JGI-PGF)"/>
            <person name="Lucas S."/>
            <person name="Copeland A."/>
            <person name="Lapidus A."/>
            <person name="Glavina del Rio T."/>
            <person name="Tice H."/>
            <person name="Bruce D."/>
            <person name="Goodwin L."/>
            <person name="Pitluck S."/>
            <person name="Larimer F."/>
            <person name="Land M.L."/>
            <person name="Hauser L."/>
            <person name="Hemme C.L."/>
        </authorList>
    </citation>
    <scope>NUCLEOTIDE SEQUENCE [LARGE SCALE GENOMIC DNA]</scope>
    <source>
        <strain evidence="1 2">P7</strain>
    </source>
</reference>
<name>C6PSG3_9CLOT</name>
<accession>C6PSG3</accession>
<organism evidence="1 2">
    <name type="scientific">Clostridium carboxidivorans P7</name>
    <dbReference type="NCBI Taxonomy" id="536227"/>
    <lineage>
        <taxon>Bacteria</taxon>
        <taxon>Bacillati</taxon>
        <taxon>Bacillota</taxon>
        <taxon>Clostridia</taxon>
        <taxon>Eubacteriales</taxon>
        <taxon>Clostridiaceae</taxon>
        <taxon>Clostridium</taxon>
    </lineage>
</organism>
<proteinExistence type="predicted"/>
<dbReference type="EMBL" id="ACVI01000022">
    <property type="protein sequence ID" value="EET87841.1"/>
    <property type="molecule type" value="Genomic_DNA"/>
</dbReference>
<dbReference type="KEGG" id="cck:Ccar_17685"/>
<evidence type="ECO:0000313" key="2">
    <source>
        <dbReference type="Proteomes" id="UP000004198"/>
    </source>
</evidence>
<dbReference type="Proteomes" id="UP000004198">
    <property type="component" value="Unassembled WGS sequence"/>
</dbReference>
<dbReference type="PATRIC" id="fig|536227.13.peg.3713"/>